<dbReference type="EMBL" id="KE653159">
    <property type="protein sequence ID" value="EQK99779.1"/>
    <property type="molecule type" value="Genomic_DNA"/>
</dbReference>
<organism evidence="2 3">
    <name type="scientific">Ophiocordyceps sinensis (strain Co18 / CGMCC 3.14243)</name>
    <name type="common">Yarsagumba caterpillar fungus</name>
    <name type="synonym">Hirsutella sinensis</name>
    <dbReference type="NCBI Taxonomy" id="911162"/>
    <lineage>
        <taxon>Eukaryota</taxon>
        <taxon>Fungi</taxon>
        <taxon>Dikarya</taxon>
        <taxon>Ascomycota</taxon>
        <taxon>Pezizomycotina</taxon>
        <taxon>Sordariomycetes</taxon>
        <taxon>Hypocreomycetidae</taxon>
        <taxon>Hypocreales</taxon>
        <taxon>Ophiocordycipitaceae</taxon>
        <taxon>Ophiocordyceps</taxon>
    </lineage>
</organism>
<protein>
    <submittedName>
        <fullName evidence="2">DUF833 domain-containing protein</fullName>
    </submittedName>
</protein>
<reference evidence="2 3" key="1">
    <citation type="journal article" date="2013" name="Chin. Sci. Bull.">
        <title>Genome survey uncovers the secrets of sex and lifestyle in caterpillar fungus.</title>
        <authorList>
            <person name="Hu X."/>
            <person name="Zhang Y."/>
            <person name="Xiao G."/>
            <person name="Zheng P."/>
            <person name="Xia Y."/>
            <person name="Zhang X."/>
            <person name="St Leger R.J."/>
            <person name="Liu X."/>
            <person name="Wang C."/>
        </authorList>
    </citation>
    <scope>NUCLEOTIDE SEQUENCE [LARGE SCALE GENOMIC DNA]</scope>
    <source>
        <strain evidence="3">Co18 / CGMCC 3.14243</strain>
        <tissue evidence="2">Fruit-body</tissue>
    </source>
</reference>
<dbReference type="HOGENOM" id="CLU_047037_0_2_1"/>
<name>T5A2V7_OPHSC</name>
<feature type="region of interest" description="Disordered" evidence="1">
    <location>
        <begin position="346"/>
        <end position="382"/>
    </location>
</feature>
<dbReference type="PANTHER" id="PTHR17985:SF8">
    <property type="entry name" value="TRANSPORT AND GOLGI ORGANIZATION PROTEIN 2 HOMOLOG"/>
    <property type="match status" value="1"/>
</dbReference>
<evidence type="ECO:0000256" key="1">
    <source>
        <dbReference type="SAM" id="MobiDB-lite"/>
    </source>
</evidence>
<feature type="compositionally biased region" description="Low complexity" evidence="1">
    <location>
        <begin position="362"/>
        <end position="382"/>
    </location>
</feature>
<dbReference type="InterPro" id="IPR008551">
    <property type="entry name" value="TANGO2"/>
</dbReference>
<proteinExistence type="predicted"/>
<evidence type="ECO:0000313" key="3">
    <source>
        <dbReference type="Proteomes" id="UP000019374"/>
    </source>
</evidence>
<accession>T5A2V7</accession>
<evidence type="ECO:0000313" key="2">
    <source>
        <dbReference type="EMBL" id="EQK99779.1"/>
    </source>
</evidence>
<dbReference type="GO" id="GO:0005794">
    <property type="term" value="C:Golgi apparatus"/>
    <property type="evidence" value="ECO:0007669"/>
    <property type="project" value="TreeGrafter"/>
</dbReference>
<gene>
    <name evidence="2" type="ORF">OCS_04506</name>
</gene>
<dbReference type="GO" id="GO:0007030">
    <property type="term" value="P:Golgi organization"/>
    <property type="evidence" value="ECO:0007669"/>
    <property type="project" value="TreeGrafter"/>
</dbReference>
<dbReference type="eggNOG" id="KOG2342">
    <property type="taxonomic scope" value="Eukaryota"/>
</dbReference>
<dbReference type="OrthoDB" id="191601at2759"/>
<sequence length="382" mass="40804">MCIVLFTTAHPGYSLILIDNRDEYILRPTSRPSWWKHPTSGDEVLSARDLQRAEQGTWLGITRSGTLAVLTNYRELDLHDAGHPVHGIKSRGGMVTAWLGGLADGGINEGVHRLVSDGGVAGVGGFSMVSGKLRKKGGGIAIVSNRARQVDDVPLLGLERGETWGLSNTVFDDPDEWPKVKTGKRLLNRVVSEAVDTQASQDELVARLFSILDTDTLPLRAPDMGFDEYVSQLKHTIFVPAIGDEAHRRAMLEATAKGGGDWAGPGEAGEALLAEQRPDATRSPETMAAFETGMYGTQRQTVLLVDWDGNVTLVERALWDSNGNKLPKGQGDVVTVPVAASTLPAGVQEPCDSPRPTPQPVCPAASSPASCSNPPANSSLFA</sequence>
<dbReference type="PANTHER" id="PTHR17985">
    <property type="entry name" value="SER/THR-RICH PROTEIN T10 IN DGCR REGION"/>
    <property type="match status" value="1"/>
</dbReference>
<dbReference type="Proteomes" id="UP000019374">
    <property type="component" value="Unassembled WGS sequence"/>
</dbReference>
<dbReference type="Pfam" id="PF05742">
    <property type="entry name" value="TANGO2"/>
    <property type="match status" value="1"/>
</dbReference>
<dbReference type="AlphaFoldDB" id="T5A2V7"/>
<dbReference type="GO" id="GO:0009306">
    <property type="term" value="P:protein secretion"/>
    <property type="evidence" value="ECO:0007669"/>
    <property type="project" value="TreeGrafter"/>
</dbReference>